<organism evidence="2">
    <name type="scientific">Amphimedon queenslandica</name>
    <name type="common">Sponge</name>
    <dbReference type="NCBI Taxonomy" id="400682"/>
    <lineage>
        <taxon>Eukaryota</taxon>
        <taxon>Metazoa</taxon>
        <taxon>Porifera</taxon>
        <taxon>Demospongiae</taxon>
        <taxon>Heteroscleromorpha</taxon>
        <taxon>Haplosclerida</taxon>
        <taxon>Niphatidae</taxon>
        <taxon>Amphimedon</taxon>
    </lineage>
</organism>
<dbReference type="EnsemblMetazoa" id="Aqu2.1.14870_001">
    <property type="protein sequence ID" value="Aqu2.1.14870_001"/>
    <property type="gene ID" value="Aqu2.1.14870"/>
</dbReference>
<evidence type="ECO:0008006" key="3">
    <source>
        <dbReference type="Google" id="ProtNLM"/>
    </source>
</evidence>
<keyword evidence="1" id="KW-0732">Signal</keyword>
<dbReference type="OrthoDB" id="5971203at2759"/>
<dbReference type="SUPFAM" id="SSF58113">
    <property type="entry name" value="Apolipoprotein A-I"/>
    <property type="match status" value="1"/>
</dbReference>
<name>A0A1X7TJV5_AMPQE</name>
<dbReference type="Gene3D" id="1.20.120.20">
    <property type="entry name" value="Apolipoprotein"/>
    <property type="match status" value="1"/>
</dbReference>
<evidence type="ECO:0000313" key="2">
    <source>
        <dbReference type="EnsemblMetazoa" id="Aqu2.1.14870_001"/>
    </source>
</evidence>
<dbReference type="eggNOG" id="ENOG502TAT4">
    <property type="taxonomic scope" value="Eukaryota"/>
</dbReference>
<accession>A0A1X7TJV5</accession>
<dbReference type="InParanoid" id="A0A1X7TJV5"/>
<dbReference type="STRING" id="400682.A0A1X7TJV5"/>
<sequence>MTVSLYCSSLLILCIATSAITQNTGTLNAINCCSRIEKSVASFSSQINSTCNRPSDAATASLQQKVSSEVAEMSTRILNVSSKVSLLQTEVSSKVSSLKSDVSSKVEAVSLQVSSLQEEVSSKVESVSSEVAGVSSKLASVSSDVSSLQEAVSTDVSSLQQKVSSEVAEMSKRILNVSSKLFLLQTEVSSKVSSLKSDVSSKVEAVSLQVSSLQEEVSSEVSSLKANVSSEVESVSSEVAGVSSKLASVSSDVSSLQEAVSSLQQAVSSLSADIKKVLDVSSALATHVSSLEKSAVSSLSADIKKVLDYSSDPFFTSCYDILQKFPDSPSGYYRIVGFSHKVYCHMSSLPYNGNKGWIRIAHLDLYNTKDCPTGFRLIETQGIRACGRPYTKKIWSCTSTFFQVEGFKYSQIHGKLVGYQVGSPDGIRSGPTININSEYVDGFSLTYGRTRKHIWTFIAGQENNGYRNYCPCAKWNANRRGVPSFVGNDYYCEGGSDDIPVKKKHIYKNDPLWDGWGCGTSEKACCKPTWFSKIINPPTSESIELRLCLDEGSNNEDVYLRGYEIYIR</sequence>
<dbReference type="Gene3D" id="1.20.5.340">
    <property type="match status" value="1"/>
</dbReference>
<dbReference type="AlphaFoldDB" id="A0A1X7TJV5"/>
<feature type="signal peptide" evidence="1">
    <location>
        <begin position="1"/>
        <end position="21"/>
    </location>
</feature>
<proteinExistence type="predicted"/>
<evidence type="ECO:0000256" key="1">
    <source>
        <dbReference type="SAM" id="SignalP"/>
    </source>
</evidence>
<reference evidence="2" key="1">
    <citation type="submission" date="2017-05" db="UniProtKB">
        <authorList>
            <consortium name="EnsemblMetazoa"/>
        </authorList>
    </citation>
    <scope>IDENTIFICATION</scope>
</reference>
<protein>
    <recommendedName>
        <fullName evidence="3">Fibrinogen C-terminal domain-containing protein</fullName>
    </recommendedName>
</protein>
<feature type="chain" id="PRO_5010869524" description="Fibrinogen C-terminal domain-containing protein" evidence="1">
    <location>
        <begin position="22"/>
        <end position="568"/>
    </location>
</feature>